<evidence type="ECO:0000313" key="1">
    <source>
        <dbReference type="EMBL" id="KNC75490.1"/>
    </source>
</evidence>
<gene>
    <name evidence="1" type="ORF">SARC_11986</name>
</gene>
<feature type="non-terminal residue" evidence="1">
    <location>
        <position position="103"/>
    </location>
</feature>
<dbReference type="Proteomes" id="UP000054560">
    <property type="component" value="Unassembled WGS sequence"/>
</dbReference>
<dbReference type="SUPFAM" id="SSF53254">
    <property type="entry name" value="Phosphoglycerate mutase-like"/>
    <property type="match status" value="1"/>
</dbReference>
<dbReference type="InterPro" id="IPR029033">
    <property type="entry name" value="His_PPase_superfam"/>
</dbReference>
<dbReference type="GeneID" id="25912490"/>
<protein>
    <submittedName>
        <fullName evidence="1">Uncharacterized protein</fullName>
    </submittedName>
</protein>
<name>A0A0L0FFG2_9EUKA</name>
<evidence type="ECO:0000313" key="2">
    <source>
        <dbReference type="Proteomes" id="UP000054560"/>
    </source>
</evidence>
<dbReference type="RefSeq" id="XP_014149392.1">
    <property type="nucleotide sequence ID" value="XM_014293917.1"/>
</dbReference>
<reference evidence="1 2" key="1">
    <citation type="submission" date="2011-02" db="EMBL/GenBank/DDBJ databases">
        <title>The Genome Sequence of Sphaeroforma arctica JP610.</title>
        <authorList>
            <consortium name="The Broad Institute Genome Sequencing Platform"/>
            <person name="Russ C."/>
            <person name="Cuomo C."/>
            <person name="Young S.K."/>
            <person name="Zeng Q."/>
            <person name="Gargeya S."/>
            <person name="Alvarado L."/>
            <person name="Berlin A."/>
            <person name="Chapman S.B."/>
            <person name="Chen Z."/>
            <person name="Freedman E."/>
            <person name="Gellesch M."/>
            <person name="Goldberg J."/>
            <person name="Griggs A."/>
            <person name="Gujja S."/>
            <person name="Heilman E."/>
            <person name="Heiman D."/>
            <person name="Howarth C."/>
            <person name="Mehta T."/>
            <person name="Neiman D."/>
            <person name="Pearson M."/>
            <person name="Roberts A."/>
            <person name="Saif S."/>
            <person name="Shea T."/>
            <person name="Shenoy N."/>
            <person name="Sisk P."/>
            <person name="Stolte C."/>
            <person name="Sykes S."/>
            <person name="White J."/>
            <person name="Yandava C."/>
            <person name="Burger G."/>
            <person name="Gray M.W."/>
            <person name="Holland P.W.H."/>
            <person name="King N."/>
            <person name="Lang F.B.F."/>
            <person name="Roger A.J."/>
            <person name="Ruiz-Trillo I."/>
            <person name="Haas B."/>
            <person name="Nusbaum C."/>
            <person name="Birren B."/>
        </authorList>
    </citation>
    <scope>NUCLEOTIDE SEQUENCE [LARGE SCALE GENOMIC DNA]</scope>
    <source>
        <strain evidence="1 2">JP610</strain>
    </source>
</reference>
<accession>A0A0L0FFG2</accession>
<dbReference type="STRING" id="667725.A0A0L0FFG2"/>
<dbReference type="AlphaFoldDB" id="A0A0L0FFG2"/>
<keyword evidence="2" id="KW-1185">Reference proteome</keyword>
<sequence length="103" mass="11484">MLRKEYLDTGFVTDLDADVLLRVDDVPRTIQSLQAMVEGMFALTSAGNASKVPAVSIHMMDYAGDPIIIGDHLCKKAARYTKAYKNSAVWQAHYIEITRPLLK</sequence>
<proteinExistence type="predicted"/>
<dbReference type="Gene3D" id="3.40.50.1240">
    <property type="entry name" value="Phosphoglycerate mutase-like"/>
    <property type="match status" value="1"/>
</dbReference>
<organism evidence="1 2">
    <name type="scientific">Sphaeroforma arctica JP610</name>
    <dbReference type="NCBI Taxonomy" id="667725"/>
    <lineage>
        <taxon>Eukaryota</taxon>
        <taxon>Ichthyosporea</taxon>
        <taxon>Ichthyophonida</taxon>
        <taxon>Sphaeroforma</taxon>
    </lineage>
</organism>
<dbReference type="EMBL" id="KQ243590">
    <property type="protein sequence ID" value="KNC75490.1"/>
    <property type="molecule type" value="Genomic_DNA"/>
</dbReference>